<dbReference type="PANTHER" id="PTHR14534">
    <property type="entry name" value="VACUOLAR IMPORT AND DEGRADATION PROTEIN 24"/>
    <property type="match status" value="1"/>
</dbReference>
<dbReference type="GO" id="GO:0034657">
    <property type="term" value="C:GID complex"/>
    <property type="evidence" value="ECO:0007669"/>
    <property type="project" value="TreeGrafter"/>
</dbReference>
<evidence type="ECO:0000256" key="1">
    <source>
        <dbReference type="ARBA" id="ARBA00061469"/>
    </source>
</evidence>
<keyword evidence="3" id="KW-1185">Reference proteome</keyword>
<dbReference type="InterPro" id="IPR018618">
    <property type="entry name" value="GID4/10-like"/>
</dbReference>
<dbReference type="GO" id="GO:0007039">
    <property type="term" value="P:protein catabolic process in the vacuole"/>
    <property type="evidence" value="ECO:0007669"/>
    <property type="project" value="TreeGrafter"/>
</dbReference>
<dbReference type="GO" id="GO:0005773">
    <property type="term" value="C:vacuole"/>
    <property type="evidence" value="ECO:0007669"/>
    <property type="project" value="GOC"/>
</dbReference>
<evidence type="ECO:0008006" key="4">
    <source>
        <dbReference type="Google" id="ProtNLM"/>
    </source>
</evidence>
<dbReference type="AlphaFoldDB" id="A0A9P5SVA6"/>
<evidence type="ECO:0000313" key="3">
    <source>
        <dbReference type="Proteomes" id="UP000696485"/>
    </source>
</evidence>
<name>A0A9P5SVA6_9FUNG</name>
<comment type="similarity">
    <text evidence="1">Belongs to the GID4/VID24 family.</text>
</comment>
<dbReference type="GO" id="GO:0006623">
    <property type="term" value="P:protein targeting to vacuole"/>
    <property type="evidence" value="ECO:0007669"/>
    <property type="project" value="TreeGrafter"/>
</dbReference>
<dbReference type="GO" id="GO:0045721">
    <property type="term" value="P:negative regulation of gluconeogenesis"/>
    <property type="evidence" value="ECO:0007669"/>
    <property type="project" value="TreeGrafter"/>
</dbReference>
<organism evidence="2 3">
    <name type="scientific">Podila minutissima</name>
    <dbReference type="NCBI Taxonomy" id="64525"/>
    <lineage>
        <taxon>Eukaryota</taxon>
        <taxon>Fungi</taxon>
        <taxon>Fungi incertae sedis</taxon>
        <taxon>Mucoromycota</taxon>
        <taxon>Mortierellomycotina</taxon>
        <taxon>Mortierellomycetes</taxon>
        <taxon>Mortierellales</taxon>
        <taxon>Mortierellaceae</taxon>
        <taxon>Podila</taxon>
    </lineage>
</organism>
<protein>
    <recommendedName>
        <fullName evidence="4">Vacuolar import and degradation protein</fullName>
    </recommendedName>
</protein>
<reference evidence="2" key="1">
    <citation type="journal article" date="2020" name="Fungal Divers.">
        <title>Resolving the Mortierellaceae phylogeny through synthesis of multi-gene phylogenetics and phylogenomics.</title>
        <authorList>
            <person name="Vandepol N."/>
            <person name="Liber J."/>
            <person name="Desiro A."/>
            <person name="Na H."/>
            <person name="Kennedy M."/>
            <person name="Barry K."/>
            <person name="Grigoriev I.V."/>
            <person name="Miller A.N."/>
            <person name="O'Donnell K."/>
            <person name="Stajich J.E."/>
            <person name="Bonito G."/>
        </authorList>
    </citation>
    <scope>NUCLEOTIDE SEQUENCE</scope>
    <source>
        <strain evidence="2">NVP1</strain>
    </source>
</reference>
<dbReference type="GO" id="GO:0043161">
    <property type="term" value="P:proteasome-mediated ubiquitin-dependent protein catabolic process"/>
    <property type="evidence" value="ECO:0007669"/>
    <property type="project" value="TreeGrafter"/>
</dbReference>
<comment type="caution">
    <text evidence="2">The sequence shown here is derived from an EMBL/GenBank/DDBJ whole genome shotgun (WGS) entry which is preliminary data.</text>
</comment>
<dbReference type="PANTHER" id="PTHR14534:SF3">
    <property type="entry name" value="GID COMPLEX SUBUNIT 4 HOMOLOG"/>
    <property type="match status" value="1"/>
</dbReference>
<dbReference type="EMBL" id="JAAAUY010000022">
    <property type="protein sequence ID" value="KAF9337576.1"/>
    <property type="molecule type" value="Genomic_DNA"/>
</dbReference>
<dbReference type="Pfam" id="PF09783">
    <property type="entry name" value="Vac_ImportDeg"/>
    <property type="match status" value="1"/>
</dbReference>
<evidence type="ECO:0000313" key="2">
    <source>
        <dbReference type="EMBL" id="KAF9337576.1"/>
    </source>
</evidence>
<sequence>MPVFAQQHSTEAISTVATCTCPVSNDVLIDGILDHSISTLQFQGHVPSCPLHSSQSAVAQLKQQALLKQRQARQRKHDPFECTRLLPTRTCHLYPGSKFAGKQRSGSHSYDVIVDIKHVSLTESTLCGYLHIKGLTEEYPELTTFFDAEIVGPQYSFLTRKWDADESTDEEHWTLFQPFDDIVHSCGRDKSKYDFAKEPCIFMRWKEHFLVPDHRVEGISGASFAGFYYICYNKSTGQINGYYYHHTSEKFQQLILSHVEERTSFGSYEFR</sequence>
<dbReference type="Proteomes" id="UP000696485">
    <property type="component" value="Unassembled WGS sequence"/>
</dbReference>
<accession>A0A9P5SVA6</accession>
<proteinExistence type="inferred from homology"/>
<gene>
    <name evidence="2" type="ORF">BG006_003971</name>
</gene>